<feature type="domain" description="Peptide N-acetyl-beta-D-glucosaminyl asparaginase amidase A N-terminal" evidence="3">
    <location>
        <begin position="446"/>
        <end position="532"/>
    </location>
</feature>
<organism evidence="4 5">
    <name type="scientific">Hanseniaspora osmophila</name>
    <dbReference type="NCBI Taxonomy" id="56408"/>
    <lineage>
        <taxon>Eukaryota</taxon>
        <taxon>Fungi</taxon>
        <taxon>Dikarya</taxon>
        <taxon>Ascomycota</taxon>
        <taxon>Saccharomycotina</taxon>
        <taxon>Saccharomycetes</taxon>
        <taxon>Saccharomycodales</taxon>
        <taxon>Saccharomycodaceae</taxon>
        <taxon>Hanseniaspora</taxon>
    </lineage>
</organism>
<dbReference type="InParanoid" id="A0A1E5R0T8"/>
<dbReference type="STRING" id="56408.A0A1E5R0T8"/>
<feature type="transmembrane region" description="Helical" evidence="2">
    <location>
        <begin position="97"/>
        <end position="118"/>
    </location>
</feature>
<dbReference type="PANTHER" id="PTHR31104">
    <property type="entry name" value="PEPTIDE-N4-(N-ACETYL-BETA-GLUCOSAMINYL)ASPARAGINE AMIDASE A PROTEIN"/>
    <property type="match status" value="1"/>
</dbReference>
<gene>
    <name evidence="4" type="ORF">AWRI3579_g4421</name>
</gene>
<keyword evidence="5" id="KW-1185">Reference proteome</keyword>
<dbReference type="Proteomes" id="UP000095728">
    <property type="component" value="Unassembled WGS sequence"/>
</dbReference>
<evidence type="ECO:0000256" key="2">
    <source>
        <dbReference type="SAM" id="Phobius"/>
    </source>
</evidence>
<dbReference type="Pfam" id="PF12222">
    <property type="entry name" value="PNGaseA"/>
    <property type="match status" value="2"/>
</dbReference>
<name>A0A1E5R0T8_9ASCO</name>
<dbReference type="AlphaFoldDB" id="A0A1E5R0T8"/>
<reference evidence="5" key="1">
    <citation type="journal article" date="2016" name="Genome Announc.">
        <title>Genome sequences of three species of Hanseniaspora isolated from spontaneous wine fermentations.</title>
        <authorList>
            <person name="Sternes P.R."/>
            <person name="Lee D."/>
            <person name="Kutyna D.R."/>
            <person name="Borneman A.R."/>
        </authorList>
    </citation>
    <scope>NUCLEOTIDE SEQUENCE [LARGE SCALE GENOMIC DNA]</scope>
    <source>
        <strain evidence="5">AWRI3579</strain>
    </source>
</reference>
<proteinExistence type="predicted"/>
<evidence type="ECO:0000259" key="3">
    <source>
        <dbReference type="Pfam" id="PF12222"/>
    </source>
</evidence>
<dbReference type="InterPro" id="IPR021102">
    <property type="entry name" value="PNGase_A"/>
</dbReference>
<accession>A0A1E5R0T8</accession>
<evidence type="ECO:0000313" key="4">
    <source>
        <dbReference type="EMBL" id="OEJ80515.1"/>
    </source>
</evidence>
<feature type="domain" description="Peptide N-acetyl-beta-D-glucosaminyl asparaginase amidase A N-terminal" evidence="3">
    <location>
        <begin position="170"/>
        <end position="423"/>
    </location>
</feature>
<protein>
    <submittedName>
        <fullName evidence="4">Peptide-N4-(N-acetyl-beta-glucosaminyl)asparagine amidase A</fullName>
    </submittedName>
</protein>
<evidence type="ECO:0000256" key="1">
    <source>
        <dbReference type="SAM" id="MobiDB-lite"/>
    </source>
</evidence>
<evidence type="ECO:0000313" key="5">
    <source>
        <dbReference type="Proteomes" id="UP000095728"/>
    </source>
</evidence>
<dbReference type="InterPro" id="IPR056948">
    <property type="entry name" value="PNGaseA_N"/>
</dbReference>
<sequence>MGTRGKELSLYHALHFGLKTENNVNTEENPTEEQLDSTMSEKLTDYSDESDAEYSDAAISEKELLFPTPLTSSITGDLEKQQQAFKKSTGRLHSKKLITKLVFGLIICLLLFFKGFFFNRQCFQSALSNSKDFSENEFPHLPGLPSKKNESSFEITLPAKHSAPPVRVDNLMTHKFADTWGKPKVFHYKPWSAVEEYNFVELEMKTSIEGTQYDRLVHIFVQNITVWRSSTVEPLNRELTKSKSYKDITKYISLFKTNETLEFKFQLDNLVTAKLDGVFDVELNIRYFNLREGNQEHALVENTGCHMNKNRNSMIKNALLHHVNPYSSPDHMEPVVTNRKVSPLMYFPHSQTQRPYSHPLKPFFKKTHQPKLLSHIAVELFVSGNAAEEFWYSNVIDKYAGKFDQYGHSLLGHGPMRLLNVFLTNVSSARTFETSHEDQNKQTFLVHQSIPPPVIFTGGISPALWKPVVSIGAFDLKPIDIDLTPYLKTMLANAEQEWFLEFEVVSANGDTEYRDNVGNNWVISGNVMAWDAIKDPANDIEYIGDTKTTTSNNFIVENKEGEDFLKQNVTSKSILVHQHNILFQDQNYNLTIHHINKLVSNQTYKDFADKQYNTLSILSEKMFVLSNDKGSVHINGGDKQHWALVANVDTLETDEELAELSYKANIVFDYSRKVFMDESNEKLVFSNKEQDEIKNKNLLYHVTASQVGSSKYTLSPKGNHGTGNGVHSVAVTRNWPWTESYKRSVIVKNNKAVIDVIKT</sequence>
<feature type="region of interest" description="Disordered" evidence="1">
    <location>
        <begin position="21"/>
        <end position="40"/>
    </location>
</feature>
<keyword evidence="2" id="KW-1133">Transmembrane helix</keyword>
<dbReference type="OrthoDB" id="1612078at2759"/>
<comment type="caution">
    <text evidence="4">The sequence shown here is derived from an EMBL/GenBank/DDBJ whole genome shotgun (WGS) entry which is preliminary data.</text>
</comment>
<dbReference type="EMBL" id="LPNM01000012">
    <property type="protein sequence ID" value="OEJ80515.1"/>
    <property type="molecule type" value="Genomic_DNA"/>
</dbReference>
<keyword evidence="2" id="KW-0472">Membrane</keyword>
<keyword evidence="2" id="KW-0812">Transmembrane</keyword>